<accession>A0A5M6ZFR8</accession>
<organism evidence="5 6">
    <name type="scientific">Alkalicaulis satelles</name>
    <dbReference type="NCBI Taxonomy" id="2609175"/>
    <lineage>
        <taxon>Bacteria</taxon>
        <taxon>Pseudomonadati</taxon>
        <taxon>Pseudomonadota</taxon>
        <taxon>Alphaproteobacteria</taxon>
        <taxon>Maricaulales</taxon>
        <taxon>Maricaulaceae</taxon>
        <taxon>Alkalicaulis</taxon>
    </lineage>
</organism>
<dbReference type="EMBL" id="VWOJ01000002">
    <property type="protein sequence ID" value="KAA5803596.1"/>
    <property type="molecule type" value="Genomic_DNA"/>
</dbReference>
<dbReference type="RefSeq" id="WP_150022864.1">
    <property type="nucleotide sequence ID" value="NZ_VWOJ01000002.1"/>
</dbReference>
<evidence type="ECO:0000259" key="4">
    <source>
        <dbReference type="PROSITE" id="PS51186"/>
    </source>
</evidence>
<dbReference type="InterPro" id="IPR000182">
    <property type="entry name" value="GNAT_dom"/>
</dbReference>
<dbReference type="AlphaFoldDB" id="A0A5M6ZFR8"/>
<dbReference type="GO" id="GO:0016747">
    <property type="term" value="F:acyltransferase activity, transferring groups other than amino-acyl groups"/>
    <property type="evidence" value="ECO:0007669"/>
    <property type="project" value="InterPro"/>
</dbReference>
<sequence>MTAAPETRPDAPPDRITARLALRPMRLADAPFLAREGGRPDVARMVARIPAPMPVLSAEMFILIMRAREDAGHCQVRLITRRQDGTPLGVIGLHGRKAGSRDLGYWLAREHWGRGYISEAAAAMVDLARARGFTRLTAGHFADNPASGRVLEKLGFAYIDNGQTTPMYCLGRLASVPHRAMALPIGLKTG</sequence>
<dbReference type="InterPro" id="IPR016181">
    <property type="entry name" value="Acyl_CoA_acyltransferase"/>
</dbReference>
<keyword evidence="1 5" id="KW-0808">Transferase</keyword>
<name>A0A5M6ZFR8_9PROT</name>
<comment type="caution">
    <text evidence="5">The sequence shown here is derived from an EMBL/GenBank/DDBJ whole genome shotgun (WGS) entry which is preliminary data.</text>
</comment>
<evidence type="ECO:0000256" key="2">
    <source>
        <dbReference type="ARBA" id="ARBA00023315"/>
    </source>
</evidence>
<evidence type="ECO:0000313" key="6">
    <source>
        <dbReference type="Proteomes" id="UP000325122"/>
    </source>
</evidence>
<feature type="domain" description="N-acetyltransferase" evidence="4">
    <location>
        <begin position="20"/>
        <end position="186"/>
    </location>
</feature>
<dbReference type="SUPFAM" id="SSF55729">
    <property type="entry name" value="Acyl-CoA N-acyltransferases (Nat)"/>
    <property type="match status" value="1"/>
</dbReference>
<reference evidence="5 6" key="1">
    <citation type="submission" date="2019-09" db="EMBL/GenBank/DDBJ databases">
        <authorList>
            <person name="Kevbrin V."/>
            <person name="Grouzdev D.S."/>
        </authorList>
    </citation>
    <scope>NUCLEOTIDE SEQUENCE [LARGE SCALE GENOMIC DNA]</scope>
    <source>
        <strain evidence="5 6">G-192</strain>
    </source>
</reference>
<keyword evidence="6" id="KW-1185">Reference proteome</keyword>
<evidence type="ECO:0000256" key="1">
    <source>
        <dbReference type="ARBA" id="ARBA00022679"/>
    </source>
</evidence>
<keyword evidence="2" id="KW-0012">Acyltransferase</keyword>
<dbReference type="PANTHER" id="PTHR43792:SF8">
    <property type="entry name" value="[RIBOSOMAL PROTEIN US5]-ALANINE N-ACETYLTRANSFERASE"/>
    <property type="match status" value="1"/>
</dbReference>
<dbReference type="PANTHER" id="PTHR43792">
    <property type="entry name" value="GNAT FAMILY, PUTATIVE (AFU_ORTHOLOGUE AFUA_3G00765)-RELATED-RELATED"/>
    <property type="match status" value="1"/>
</dbReference>
<comment type="similarity">
    <text evidence="3">Belongs to the acetyltransferase family. RimJ subfamily.</text>
</comment>
<gene>
    <name evidence="5" type="ORF">F1654_07280</name>
</gene>
<dbReference type="Gene3D" id="3.40.630.30">
    <property type="match status" value="1"/>
</dbReference>
<proteinExistence type="inferred from homology"/>
<dbReference type="Pfam" id="PF13302">
    <property type="entry name" value="Acetyltransf_3"/>
    <property type="match status" value="1"/>
</dbReference>
<evidence type="ECO:0000313" key="5">
    <source>
        <dbReference type="EMBL" id="KAA5803596.1"/>
    </source>
</evidence>
<protein>
    <submittedName>
        <fullName evidence="5">GNAT family N-acetyltransferase</fullName>
    </submittedName>
</protein>
<evidence type="ECO:0000256" key="3">
    <source>
        <dbReference type="ARBA" id="ARBA00038502"/>
    </source>
</evidence>
<dbReference type="Proteomes" id="UP000325122">
    <property type="component" value="Unassembled WGS sequence"/>
</dbReference>
<dbReference type="InterPro" id="IPR051531">
    <property type="entry name" value="N-acetyltransferase"/>
</dbReference>
<dbReference type="PROSITE" id="PS51186">
    <property type="entry name" value="GNAT"/>
    <property type="match status" value="1"/>
</dbReference>